<feature type="region of interest" description="Disordered" evidence="2">
    <location>
        <begin position="1"/>
        <end position="24"/>
    </location>
</feature>
<keyword evidence="4" id="KW-1185">Reference proteome</keyword>
<evidence type="ECO:0000256" key="2">
    <source>
        <dbReference type="SAM" id="MobiDB-lite"/>
    </source>
</evidence>
<proteinExistence type="predicted"/>
<evidence type="ECO:0008006" key="5">
    <source>
        <dbReference type="Google" id="ProtNLM"/>
    </source>
</evidence>
<protein>
    <recommendedName>
        <fullName evidence="5">Transposase</fullName>
    </recommendedName>
</protein>
<dbReference type="Proteomes" id="UP000467236">
    <property type="component" value="Chromosome"/>
</dbReference>
<name>A0A7I7MLF9_9MYCO</name>
<feature type="coiled-coil region" evidence="1">
    <location>
        <begin position="92"/>
        <end position="119"/>
    </location>
</feature>
<gene>
    <name evidence="3" type="ORF">MSHI_06060</name>
</gene>
<evidence type="ECO:0000313" key="3">
    <source>
        <dbReference type="EMBL" id="BBX72700.1"/>
    </source>
</evidence>
<keyword evidence="1" id="KW-0175">Coiled coil</keyword>
<reference evidence="3 4" key="1">
    <citation type="journal article" date="2019" name="Emerg. Microbes Infect.">
        <title>Comprehensive subspecies identification of 175 nontuberculous mycobacteria species based on 7547 genomic profiles.</title>
        <authorList>
            <person name="Matsumoto Y."/>
            <person name="Kinjo T."/>
            <person name="Motooka D."/>
            <person name="Nabeya D."/>
            <person name="Jung N."/>
            <person name="Uechi K."/>
            <person name="Horii T."/>
            <person name="Iida T."/>
            <person name="Fujita J."/>
            <person name="Nakamura S."/>
        </authorList>
    </citation>
    <scope>NUCLEOTIDE SEQUENCE [LARGE SCALE GENOMIC DNA]</scope>
    <source>
        <strain evidence="3 4">JCM 14233</strain>
    </source>
</reference>
<dbReference type="EMBL" id="AP022575">
    <property type="protein sequence ID" value="BBX72700.1"/>
    <property type="molecule type" value="Genomic_DNA"/>
</dbReference>
<feature type="region of interest" description="Disordered" evidence="2">
    <location>
        <begin position="172"/>
        <end position="197"/>
    </location>
</feature>
<evidence type="ECO:0000313" key="4">
    <source>
        <dbReference type="Proteomes" id="UP000467236"/>
    </source>
</evidence>
<organism evidence="3 4">
    <name type="scientific">Mycobacterium shinjukuense</name>
    <dbReference type="NCBI Taxonomy" id="398694"/>
    <lineage>
        <taxon>Bacteria</taxon>
        <taxon>Bacillati</taxon>
        <taxon>Actinomycetota</taxon>
        <taxon>Actinomycetes</taxon>
        <taxon>Mycobacteriales</taxon>
        <taxon>Mycobacteriaceae</taxon>
        <taxon>Mycobacterium</taxon>
    </lineage>
</organism>
<sequence length="262" mass="28957">MTMTIASLDSRADTGVVEGTRDPGARARRRTFTAEYKARILDEYDALPAGSERRGALLRREGLYSSHIAEWRKARDAGARKGLAPRGKKPKRTAEQIELEKLRRRNELLEAELERTKLALEITGKRTRSGDAPRARTRSEVQAVIDEHLPNLAAATSTKRACALLGASRATVYRRRNPKPRPAAPPRPEPANKLSEAERQHVLSVLRSPEYCDLAPAQVWRGCSTTASTCARSARCTGCWRSPGRTASGAANAPTRRRRNPS</sequence>
<dbReference type="KEGG" id="mshj:MSHI_06060"/>
<evidence type="ECO:0000256" key="1">
    <source>
        <dbReference type="SAM" id="Coils"/>
    </source>
</evidence>
<accession>A0A7I7MLF9</accession>
<feature type="compositionally biased region" description="Pro residues" evidence="2">
    <location>
        <begin position="180"/>
        <end position="189"/>
    </location>
</feature>
<dbReference type="AlphaFoldDB" id="A0A7I7MLF9"/>
<feature type="region of interest" description="Disordered" evidence="2">
    <location>
        <begin position="239"/>
        <end position="262"/>
    </location>
</feature>